<dbReference type="EMBL" id="JBHUEL010000002">
    <property type="protein sequence ID" value="MFD1765739.1"/>
    <property type="molecule type" value="Genomic_DNA"/>
</dbReference>
<dbReference type="Pfam" id="PF03772">
    <property type="entry name" value="Competence"/>
    <property type="match status" value="1"/>
</dbReference>
<feature type="transmembrane region" description="Helical" evidence="6">
    <location>
        <begin position="515"/>
        <end position="533"/>
    </location>
</feature>
<feature type="domain" description="ComEC/Rec2-related protein" evidence="7">
    <location>
        <begin position="251"/>
        <end position="533"/>
    </location>
</feature>
<evidence type="ECO:0000259" key="7">
    <source>
        <dbReference type="Pfam" id="PF03772"/>
    </source>
</evidence>
<feature type="transmembrane region" description="Helical" evidence="6">
    <location>
        <begin position="447"/>
        <end position="472"/>
    </location>
</feature>
<proteinExistence type="predicted"/>
<feature type="domain" description="DUF4131" evidence="8">
    <location>
        <begin position="63"/>
        <end position="210"/>
    </location>
</feature>
<comment type="caution">
    <text evidence="9">The sequence shown here is derived from an EMBL/GenBank/DDBJ whole genome shotgun (WGS) entry which is preliminary data.</text>
</comment>
<dbReference type="NCBIfam" id="TIGR00360">
    <property type="entry name" value="ComEC_N-term"/>
    <property type="match status" value="1"/>
</dbReference>
<feature type="transmembrane region" description="Helical" evidence="6">
    <location>
        <begin position="540"/>
        <end position="556"/>
    </location>
</feature>
<reference evidence="10" key="1">
    <citation type="journal article" date="2019" name="Int. J. Syst. Evol. Microbiol.">
        <title>The Global Catalogue of Microorganisms (GCM) 10K type strain sequencing project: providing services to taxonomists for standard genome sequencing and annotation.</title>
        <authorList>
            <consortium name="The Broad Institute Genomics Platform"/>
            <consortium name="The Broad Institute Genome Sequencing Center for Infectious Disease"/>
            <person name="Wu L."/>
            <person name="Ma J."/>
        </authorList>
    </citation>
    <scope>NUCLEOTIDE SEQUENCE [LARGE SCALE GENOMIC DNA]</scope>
    <source>
        <strain evidence="10">CGMCC 1.12449</strain>
    </source>
</reference>
<comment type="subcellular location">
    <subcellularLocation>
        <location evidence="1">Cell membrane</location>
        <topology evidence="1">Multi-pass membrane protein</topology>
    </subcellularLocation>
</comment>
<feature type="transmembrane region" description="Helical" evidence="6">
    <location>
        <begin position="62"/>
        <end position="78"/>
    </location>
</feature>
<feature type="transmembrane region" description="Helical" evidence="6">
    <location>
        <begin position="310"/>
        <end position="328"/>
    </location>
</feature>
<accession>A0ABW4M9K3</accession>
<name>A0ABW4M9K3_9SPHN</name>
<dbReference type="Proteomes" id="UP001597215">
    <property type="component" value="Unassembled WGS sequence"/>
</dbReference>
<sequence length="741" mass="79802">MKFASHIADEIARSNSAPARASYAETLENWLDSERERLPLLIPVALGSGVSFWQAYGPANGLFFAILCIGLCGIGLSLRGWTRLSTVIIAGALLLLAGIFVISFKSANVGATPLERPWIGRIAGKIESVEDVSARDIIRLRLWIGPSGHLPSTVRVNVEADQANPQLQPGAIIVAKVRLMPPPGPALPGGYDFARAAWFSGLGATGSVIGPVEIVQPPVTNENFWNRSRISLSSHIGSAMGPETGAVGSALLVGTRGGIAEDDAEALRDSGLAHLLSVSGLHVTAVVGGSFILVSALLSLWPWLALRIKVPLFAAAAAAVIAICYTLLTGAEVPTVRACIAALLILVAMAMGREALSLRLLAFGATFVLLFWPEALAGPSFQLSFAAVGTIVLLHQSKWMTDFRGRRDEGVFLRLGRTAASLLLTGLAIEIVLAPIALFHFHKTGVYGALANMVAIPVTTFFIMPVQMIALLMDSIREGFGAPFWLLASQGIKLILWLAHKVSNTAGAVLLLPEMPLWAFATAVFSALVIAIFNDRRRWFALLPLLAALGAMAVAPRPDLLVTSDGQHLAVIMEDGRLALLRPGAGDYVRSTLEETAAIRGNVHDLQTLPAARCNADSCAFQINSEKRRWNILALRSGYMIPSMELAAACTRSDIVVSSRWLPFSCKPRWLKIDRRLIEKAGGMALYLNEPRVEYVAKENAHLPWSAYSPERLQILATQRRKQKAAEITPPLLQKHSVQTQ</sequence>
<keyword evidence="2" id="KW-1003">Cell membrane</keyword>
<dbReference type="Pfam" id="PF13567">
    <property type="entry name" value="DUF4131"/>
    <property type="match status" value="1"/>
</dbReference>
<dbReference type="InterPro" id="IPR052159">
    <property type="entry name" value="Competence_DNA_uptake"/>
</dbReference>
<dbReference type="RefSeq" id="WP_381511131.1">
    <property type="nucleotide sequence ID" value="NZ_JBHUEL010000002.1"/>
</dbReference>
<feature type="transmembrane region" description="Helical" evidence="6">
    <location>
        <begin position="281"/>
        <end position="303"/>
    </location>
</feature>
<protein>
    <submittedName>
        <fullName evidence="9">ComEC/Rec2 family competence protein</fullName>
    </submittedName>
</protein>
<gene>
    <name evidence="9" type="ORF">ACFSAG_02645</name>
</gene>
<evidence type="ECO:0000256" key="3">
    <source>
        <dbReference type="ARBA" id="ARBA00022692"/>
    </source>
</evidence>
<evidence type="ECO:0000313" key="10">
    <source>
        <dbReference type="Proteomes" id="UP001597215"/>
    </source>
</evidence>
<feature type="transmembrane region" description="Helical" evidence="6">
    <location>
        <begin position="420"/>
        <end position="441"/>
    </location>
</feature>
<keyword evidence="4 6" id="KW-1133">Transmembrane helix</keyword>
<evidence type="ECO:0000256" key="5">
    <source>
        <dbReference type="ARBA" id="ARBA00023136"/>
    </source>
</evidence>
<feature type="transmembrane region" description="Helical" evidence="6">
    <location>
        <begin position="85"/>
        <end position="104"/>
    </location>
</feature>
<feature type="transmembrane region" description="Helical" evidence="6">
    <location>
        <begin position="358"/>
        <end position="375"/>
    </location>
</feature>
<dbReference type="InterPro" id="IPR025405">
    <property type="entry name" value="DUF4131"/>
</dbReference>
<organism evidence="9 10">
    <name type="scientific">Sphingorhabdus buctiana</name>
    <dbReference type="NCBI Taxonomy" id="1508805"/>
    <lineage>
        <taxon>Bacteria</taxon>
        <taxon>Pseudomonadati</taxon>
        <taxon>Pseudomonadota</taxon>
        <taxon>Alphaproteobacteria</taxon>
        <taxon>Sphingomonadales</taxon>
        <taxon>Sphingomonadaceae</taxon>
        <taxon>Sphingorhabdus</taxon>
    </lineage>
</organism>
<dbReference type="InterPro" id="IPR004477">
    <property type="entry name" value="ComEC_N"/>
</dbReference>
<dbReference type="PANTHER" id="PTHR30619">
    <property type="entry name" value="DNA INTERNALIZATION/COMPETENCE PROTEIN COMEC/REC2"/>
    <property type="match status" value="1"/>
</dbReference>
<evidence type="ECO:0000259" key="8">
    <source>
        <dbReference type="Pfam" id="PF13567"/>
    </source>
</evidence>
<dbReference type="PANTHER" id="PTHR30619:SF1">
    <property type="entry name" value="RECOMBINATION PROTEIN 2"/>
    <property type="match status" value="1"/>
</dbReference>
<keyword evidence="5 6" id="KW-0472">Membrane</keyword>
<evidence type="ECO:0000256" key="6">
    <source>
        <dbReference type="SAM" id="Phobius"/>
    </source>
</evidence>
<evidence type="ECO:0000313" key="9">
    <source>
        <dbReference type="EMBL" id="MFD1765739.1"/>
    </source>
</evidence>
<evidence type="ECO:0000256" key="4">
    <source>
        <dbReference type="ARBA" id="ARBA00022989"/>
    </source>
</evidence>
<feature type="transmembrane region" description="Helical" evidence="6">
    <location>
        <begin position="334"/>
        <end position="351"/>
    </location>
</feature>
<keyword evidence="10" id="KW-1185">Reference proteome</keyword>
<keyword evidence="3 6" id="KW-0812">Transmembrane</keyword>
<evidence type="ECO:0000256" key="1">
    <source>
        <dbReference type="ARBA" id="ARBA00004651"/>
    </source>
</evidence>
<evidence type="ECO:0000256" key="2">
    <source>
        <dbReference type="ARBA" id="ARBA00022475"/>
    </source>
</evidence>